<dbReference type="AlphaFoldDB" id="A0A699LEY9"/>
<reference evidence="1" key="1">
    <citation type="journal article" date="2019" name="Sci. Rep.">
        <title>Draft genome of Tanacetum cinerariifolium, the natural source of mosquito coil.</title>
        <authorList>
            <person name="Yamashiro T."/>
            <person name="Shiraishi A."/>
            <person name="Satake H."/>
            <person name="Nakayama K."/>
        </authorList>
    </citation>
    <scope>NUCLEOTIDE SEQUENCE</scope>
</reference>
<gene>
    <name evidence="1" type="ORF">Tci_703241</name>
</gene>
<feature type="non-terminal residue" evidence="1">
    <location>
        <position position="207"/>
    </location>
</feature>
<comment type="caution">
    <text evidence="1">The sequence shown here is derived from an EMBL/GenBank/DDBJ whole genome shotgun (WGS) entry which is preliminary data.</text>
</comment>
<proteinExistence type="predicted"/>
<name>A0A699LEY9_TANCI</name>
<accession>A0A699LEY9</accession>
<sequence length="207" mass="24101">MIVEFLQEKRNQINSVKTFLRKFNRISFYEMPKVLSIVWETILEIKLAFEDKHCQPEYILELFQRIHNDVQNIHEELAVYINTLNWDRRTVYYSDDDDEDYAIAVTPTLSTEKPDNSLSMGDEHLDTISATKSDEIIKSSIENLGLILSESEGIPNNMCDVPFHDNSLPLDVSKDRFEDFSILTMNLLQLMTILSLLTTSSMLRHHL</sequence>
<dbReference type="EMBL" id="BKCJ010599471">
    <property type="protein sequence ID" value="GFB31270.1"/>
    <property type="molecule type" value="Genomic_DNA"/>
</dbReference>
<protein>
    <submittedName>
        <fullName evidence="1">Uncharacterized protein</fullName>
    </submittedName>
</protein>
<evidence type="ECO:0000313" key="1">
    <source>
        <dbReference type="EMBL" id="GFB31270.1"/>
    </source>
</evidence>
<organism evidence="1">
    <name type="scientific">Tanacetum cinerariifolium</name>
    <name type="common">Dalmatian daisy</name>
    <name type="synonym">Chrysanthemum cinerariifolium</name>
    <dbReference type="NCBI Taxonomy" id="118510"/>
    <lineage>
        <taxon>Eukaryota</taxon>
        <taxon>Viridiplantae</taxon>
        <taxon>Streptophyta</taxon>
        <taxon>Embryophyta</taxon>
        <taxon>Tracheophyta</taxon>
        <taxon>Spermatophyta</taxon>
        <taxon>Magnoliopsida</taxon>
        <taxon>eudicotyledons</taxon>
        <taxon>Gunneridae</taxon>
        <taxon>Pentapetalae</taxon>
        <taxon>asterids</taxon>
        <taxon>campanulids</taxon>
        <taxon>Asterales</taxon>
        <taxon>Asteraceae</taxon>
        <taxon>Asteroideae</taxon>
        <taxon>Anthemideae</taxon>
        <taxon>Anthemidinae</taxon>
        <taxon>Tanacetum</taxon>
    </lineage>
</organism>